<evidence type="ECO:0008006" key="3">
    <source>
        <dbReference type="Google" id="ProtNLM"/>
    </source>
</evidence>
<reference evidence="2" key="1">
    <citation type="journal article" date="2019" name="Int. J. Syst. Evol. Microbiol.">
        <title>The Global Catalogue of Microorganisms (GCM) 10K type strain sequencing project: providing services to taxonomists for standard genome sequencing and annotation.</title>
        <authorList>
            <consortium name="The Broad Institute Genomics Platform"/>
            <consortium name="The Broad Institute Genome Sequencing Center for Infectious Disease"/>
            <person name="Wu L."/>
            <person name="Ma J."/>
        </authorList>
    </citation>
    <scope>NUCLEOTIDE SEQUENCE [LARGE SCALE GENOMIC DNA]</scope>
    <source>
        <strain evidence="2">ICMP 6774ER</strain>
    </source>
</reference>
<accession>A0ABW4TEN6</accession>
<organism evidence="1 2">
    <name type="scientific">Nonomuraea mangrovi</name>
    <dbReference type="NCBI Taxonomy" id="2316207"/>
    <lineage>
        <taxon>Bacteria</taxon>
        <taxon>Bacillati</taxon>
        <taxon>Actinomycetota</taxon>
        <taxon>Actinomycetes</taxon>
        <taxon>Streptosporangiales</taxon>
        <taxon>Streptosporangiaceae</taxon>
        <taxon>Nonomuraea</taxon>
    </lineage>
</organism>
<keyword evidence="2" id="KW-1185">Reference proteome</keyword>
<evidence type="ECO:0000313" key="2">
    <source>
        <dbReference type="Proteomes" id="UP001597368"/>
    </source>
</evidence>
<protein>
    <recommendedName>
        <fullName evidence="3">WD40 repeat domain-containing protein</fullName>
    </recommendedName>
</protein>
<comment type="caution">
    <text evidence="1">The sequence shown here is derived from an EMBL/GenBank/DDBJ whole genome shotgun (WGS) entry which is preliminary data.</text>
</comment>
<dbReference type="RefSeq" id="WP_379581826.1">
    <property type="nucleotide sequence ID" value="NZ_JBHUFV010000083.1"/>
</dbReference>
<sequence length="305" mass="32402">MYGTFAFVLVAQVLSGGFASGPTPLRAAWLEARPARDGEVPTGTWQLQFADGKRKSLSVARATTSPWDAAPVVISGDGLHLAYVRSTDLRVVVASFAGGEDFVGPSGEHVKAMWLSEDGERLLIDHYAERRAGGRRAEDVPDALVEVGTGRTVPLPVGGELAGFSEDGDEVLSRRTLRDGTLQVSAHKPDGTAASWTPPQDIVLSDLALSADGATLVTLDQGRVRRYDLETGRWLAGGASLDPSAYGLAWRAGVLTVKTGEHDAGNRWKVKVMAVDPATGATRRLDGYRLPGWTDDGSLVAAVER</sequence>
<dbReference type="SUPFAM" id="SSF82171">
    <property type="entry name" value="DPP6 N-terminal domain-like"/>
    <property type="match status" value="1"/>
</dbReference>
<proteinExistence type="predicted"/>
<gene>
    <name evidence="1" type="ORF">ACFSKW_49360</name>
</gene>
<dbReference type="EMBL" id="JBHUFV010000083">
    <property type="protein sequence ID" value="MFD1939499.1"/>
    <property type="molecule type" value="Genomic_DNA"/>
</dbReference>
<name>A0ABW4TEN6_9ACTN</name>
<dbReference type="Proteomes" id="UP001597368">
    <property type="component" value="Unassembled WGS sequence"/>
</dbReference>
<evidence type="ECO:0000313" key="1">
    <source>
        <dbReference type="EMBL" id="MFD1939499.1"/>
    </source>
</evidence>